<accession>A0A0B6Z6M8</accession>
<name>A0A0B6Z6M8_9EUPU</name>
<keyword evidence="1" id="KW-0732">Signal</keyword>
<sequence length="151" mass="16984">MTTISIRTMLLSLAVVVMMTAVESAGWRDWYDDDAAIEVPAYVWNRAARSRPKCVHSGQRCDSTKPCCQRGDICMTSPQIDSDGLRSTRCVTWSESLAISRRLPNGATCTDSWECADRCCREYRAHRHDVVLECGTPFDGLEWHTCVTEST</sequence>
<gene>
    <name evidence="2" type="primary">ORF50406</name>
    <name evidence="3" type="synonym">ORF50408</name>
</gene>
<feature type="signal peptide" evidence="1">
    <location>
        <begin position="1"/>
        <end position="24"/>
    </location>
</feature>
<evidence type="ECO:0008006" key="4">
    <source>
        <dbReference type="Google" id="ProtNLM"/>
    </source>
</evidence>
<proteinExistence type="predicted"/>
<dbReference type="EMBL" id="HACG01017158">
    <property type="protein sequence ID" value="CEK64023.1"/>
    <property type="molecule type" value="Transcribed_RNA"/>
</dbReference>
<evidence type="ECO:0000256" key="1">
    <source>
        <dbReference type="SAM" id="SignalP"/>
    </source>
</evidence>
<evidence type="ECO:0000313" key="3">
    <source>
        <dbReference type="EMBL" id="CEK64023.1"/>
    </source>
</evidence>
<feature type="chain" id="PRO_5007391195" description="WAP domain-containing protein" evidence="1">
    <location>
        <begin position="25"/>
        <end position="151"/>
    </location>
</feature>
<dbReference type="AlphaFoldDB" id="A0A0B6Z6M8"/>
<dbReference type="EMBL" id="HACG01017157">
    <property type="protein sequence ID" value="CEK64022.1"/>
    <property type="molecule type" value="Transcribed_RNA"/>
</dbReference>
<organism evidence="2">
    <name type="scientific">Arion vulgaris</name>
    <dbReference type="NCBI Taxonomy" id="1028688"/>
    <lineage>
        <taxon>Eukaryota</taxon>
        <taxon>Metazoa</taxon>
        <taxon>Spiralia</taxon>
        <taxon>Lophotrochozoa</taxon>
        <taxon>Mollusca</taxon>
        <taxon>Gastropoda</taxon>
        <taxon>Heterobranchia</taxon>
        <taxon>Euthyneura</taxon>
        <taxon>Panpulmonata</taxon>
        <taxon>Eupulmonata</taxon>
        <taxon>Stylommatophora</taxon>
        <taxon>Helicina</taxon>
        <taxon>Arionoidea</taxon>
        <taxon>Arionidae</taxon>
        <taxon>Arion</taxon>
    </lineage>
</organism>
<protein>
    <recommendedName>
        <fullName evidence="4">WAP domain-containing protein</fullName>
    </recommendedName>
</protein>
<reference evidence="2" key="1">
    <citation type="submission" date="2014-12" db="EMBL/GenBank/DDBJ databases">
        <title>Insight into the proteome of Arion vulgaris.</title>
        <authorList>
            <person name="Aradska J."/>
            <person name="Bulat T."/>
            <person name="Smidak R."/>
            <person name="Sarate P."/>
            <person name="Gangsoo J."/>
            <person name="Sialana F."/>
            <person name="Bilban M."/>
            <person name="Lubec G."/>
        </authorList>
    </citation>
    <scope>NUCLEOTIDE SEQUENCE</scope>
    <source>
        <tissue evidence="2">Skin</tissue>
    </source>
</reference>
<evidence type="ECO:0000313" key="2">
    <source>
        <dbReference type="EMBL" id="CEK64022.1"/>
    </source>
</evidence>